<accession>A0ABR3NW99</accession>
<name>A0ABR3NW99_9TELE</name>
<organism evidence="1 2">
    <name type="scientific">Cirrhinus molitorella</name>
    <name type="common">mud carp</name>
    <dbReference type="NCBI Taxonomy" id="172907"/>
    <lineage>
        <taxon>Eukaryota</taxon>
        <taxon>Metazoa</taxon>
        <taxon>Chordata</taxon>
        <taxon>Craniata</taxon>
        <taxon>Vertebrata</taxon>
        <taxon>Euteleostomi</taxon>
        <taxon>Actinopterygii</taxon>
        <taxon>Neopterygii</taxon>
        <taxon>Teleostei</taxon>
        <taxon>Ostariophysi</taxon>
        <taxon>Cypriniformes</taxon>
        <taxon>Cyprinidae</taxon>
        <taxon>Labeoninae</taxon>
        <taxon>Labeonini</taxon>
        <taxon>Cirrhinus</taxon>
    </lineage>
</organism>
<dbReference type="Proteomes" id="UP001558613">
    <property type="component" value="Unassembled WGS sequence"/>
</dbReference>
<reference evidence="1 2" key="1">
    <citation type="submission" date="2023-09" db="EMBL/GenBank/DDBJ databases">
        <authorList>
            <person name="Wang M."/>
        </authorList>
    </citation>
    <scope>NUCLEOTIDE SEQUENCE [LARGE SCALE GENOMIC DNA]</scope>
    <source>
        <strain evidence="1">GT-2023</strain>
        <tissue evidence="1">Liver</tissue>
    </source>
</reference>
<evidence type="ECO:0000313" key="2">
    <source>
        <dbReference type="Proteomes" id="UP001558613"/>
    </source>
</evidence>
<proteinExistence type="predicted"/>
<sequence length="112" mass="12820">MRPRVGFGSALSDVCNEAQDPSGNNRFSDDQWQFNFSRYHRLCVFILKTQRVFLNGSNAQGNPYRFTQAAQSWRLLIHYLNRQAARGSSGVTERRCGLTQYGKPNSRQIMTA</sequence>
<dbReference type="EMBL" id="JAYMGO010000002">
    <property type="protein sequence ID" value="KAL1280866.1"/>
    <property type="molecule type" value="Genomic_DNA"/>
</dbReference>
<evidence type="ECO:0000313" key="1">
    <source>
        <dbReference type="EMBL" id="KAL1280866.1"/>
    </source>
</evidence>
<keyword evidence="2" id="KW-1185">Reference proteome</keyword>
<comment type="caution">
    <text evidence="1">The sequence shown here is derived from an EMBL/GenBank/DDBJ whole genome shotgun (WGS) entry which is preliminary data.</text>
</comment>
<gene>
    <name evidence="1" type="ORF">QQF64_015466</name>
</gene>
<protein>
    <submittedName>
        <fullName evidence="1">Uncharacterized protein</fullName>
    </submittedName>
</protein>